<dbReference type="GO" id="GO:0009368">
    <property type="term" value="C:endopeptidase Clp complex"/>
    <property type="evidence" value="ECO:0007669"/>
    <property type="project" value="TreeGrafter"/>
</dbReference>
<dbReference type="AlphaFoldDB" id="A0A6C0LDA5"/>
<sequence length="218" mass="24532">MDFFKKPNAKKRKLGAFARAHNNNEDSEDEGGSGSGANGGDNIYVNYNHIYFTGDITKKSAFNLCKNIRLLESELKMEEVEKNVKNEMFLHITTDGGCISSAFSIIDCMESSRIPVNTVIDGSVSSAGTLISIHGKKRFVCKNSYVLIHELRSGCWGKLAYIDDTYKNCIKIQEHINRFYLTKTNINKKMLKDLLIKDLQFNAEECINMGVADSIYMS</sequence>
<dbReference type="Gene3D" id="3.90.226.10">
    <property type="entry name" value="2-enoyl-CoA Hydratase, Chain A, domain 1"/>
    <property type="match status" value="1"/>
</dbReference>
<dbReference type="InterPro" id="IPR023562">
    <property type="entry name" value="ClpP/TepA"/>
</dbReference>
<dbReference type="PANTHER" id="PTHR10381:SF11">
    <property type="entry name" value="ATP-DEPENDENT CLP PROTEASE PROTEOLYTIC SUBUNIT, MITOCHONDRIAL"/>
    <property type="match status" value="1"/>
</dbReference>
<evidence type="ECO:0000313" key="3">
    <source>
        <dbReference type="EMBL" id="QHU27698.1"/>
    </source>
</evidence>
<dbReference type="InterPro" id="IPR029045">
    <property type="entry name" value="ClpP/crotonase-like_dom_sf"/>
</dbReference>
<proteinExistence type="inferred from homology"/>
<evidence type="ECO:0000256" key="1">
    <source>
        <dbReference type="ARBA" id="ARBA00007039"/>
    </source>
</evidence>
<evidence type="ECO:0000256" key="2">
    <source>
        <dbReference type="SAM" id="MobiDB-lite"/>
    </source>
</evidence>
<protein>
    <recommendedName>
        <fullName evidence="4">Protease</fullName>
    </recommendedName>
</protein>
<organism evidence="3">
    <name type="scientific">viral metagenome</name>
    <dbReference type="NCBI Taxonomy" id="1070528"/>
    <lineage>
        <taxon>unclassified sequences</taxon>
        <taxon>metagenomes</taxon>
        <taxon>organismal metagenomes</taxon>
    </lineage>
</organism>
<dbReference type="GO" id="GO:0004252">
    <property type="term" value="F:serine-type endopeptidase activity"/>
    <property type="evidence" value="ECO:0007669"/>
    <property type="project" value="InterPro"/>
</dbReference>
<dbReference type="PRINTS" id="PR00127">
    <property type="entry name" value="CLPPROTEASEP"/>
</dbReference>
<dbReference type="PANTHER" id="PTHR10381">
    <property type="entry name" value="ATP-DEPENDENT CLP PROTEASE PROTEOLYTIC SUBUNIT"/>
    <property type="match status" value="1"/>
</dbReference>
<dbReference type="EMBL" id="MN740460">
    <property type="protein sequence ID" value="QHU27698.1"/>
    <property type="molecule type" value="Genomic_DNA"/>
</dbReference>
<dbReference type="Pfam" id="PF00574">
    <property type="entry name" value="CLP_protease"/>
    <property type="match status" value="1"/>
</dbReference>
<dbReference type="GO" id="GO:0006515">
    <property type="term" value="P:protein quality control for misfolded or incompletely synthesized proteins"/>
    <property type="evidence" value="ECO:0007669"/>
    <property type="project" value="TreeGrafter"/>
</dbReference>
<dbReference type="GO" id="GO:0051117">
    <property type="term" value="F:ATPase binding"/>
    <property type="evidence" value="ECO:0007669"/>
    <property type="project" value="TreeGrafter"/>
</dbReference>
<evidence type="ECO:0008006" key="4">
    <source>
        <dbReference type="Google" id="ProtNLM"/>
    </source>
</evidence>
<dbReference type="SUPFAM" id="SSF52096">
    <property type="entry name" value="ClpP/crotonase"/>
    <property type="match status" value="1"/>
</dbReference>
<accession>A0A6C0LDA5</accession>
<feature type="region of interest" description="Disordered" evidence="2">
    <location>
        <begin position="15"/>
        <end position="35"/>
    </location>
</feature>
<reference evidence="3" key="1">
    <citation type="journal article" date="2020" name="Nature">
        <title>Giant virus diversity and host interactions through global metagenomics.</title>
        <authorList>
            <person name="Schulz F."/>
            <person name="Roux S."/>
            <person name="Paez-Espino D."/>
            <person name="Jungbluth S."/>
            <person name="Walsh D.A."/>
            <person name="Denef V.J."/>
            <person name="McMahon K.D."/>
            <person name="Konstantinidis K.T."/>
            <person name="Eloe-Fadrosh E.A."/>
            <person name="Kyrpides N.C."/>
            <person name="Woyke T."/>
        </authorList>
    </citation>
    <scope>NUCLEOTIDE SEQUENCE</scope>
    <source>
        <strain evidence="3">GVMAG-M-3300027769-26</strain>
    </source>
</reference>
<dbReference type="InterPro" id="IPR001907">
    <property type="entry name" value="ClpP"/>
</dbReference>
<comment type="similarity">
    <text evidence="1">Belongs to the peptidase S14 family.</text>
</comment>
<name>A0A6C0LDA5_9ZZZZ</name>
<dbReference type="GO" id="GO:0004176">
    <property type="term" value="F:ATP-dependent peptidase activity"/>
    <property type="evidence" value="ECO:0007669"/>
    <property type="project" value="InterPro"/>
</dbReference>